<gene>
    <name evidence="2" type="ORF">GMARGA_LOCUS2968</name>
</gene>
<keyword evidence="3" id="KW-1185">Reference proteome</keyword>
<reference evidence="2 3" key="1">
    <citation type="submission" date="2021-06" db="EMBL/GenBank/DDBJ databases">
        <authorList>
            <person name="Kallberg Y."/>
            <person name="Tangrot J."/>
            <person name="Rosling A."/>
        </authorList>
    </citation>
    <scope>NUCLEOTIDE SEQUENCE [LARGE SCALE GENOMIC DNA]</scope>
    <source>
        <strain evidence="2 3">120-4 pot B 10/14</strain>
    </source>
</reference>
<feature type="compositionally biased region" description="Basic and acidic residues" evidence="1">
    <location>
        <begin position="465"/>
        <end position="475"/>
    </location>
</feature>
<protein>
    <submittedName>
        <fullName evidence="2">12635_t:CDS:1</fullName>
    </submittedName>
</protein>
<evidence type="ECO:0000313" key="3">
    <source>
        <dbReference type="Proteomes" id="UP000789901"/>
    </source>
</evidence>
<organism evidence="2 3">
    <name type="scientific">Gigaspora margarita</name>
    <dbReference type="NCBI Taxonomy" id="4874"/>
    <lineage>
        <taxon>Eukaryota</taxon>
        <taxon>Fungi</taxon>
        <taxon>Fungi incertae sedis</taxon>
        <taxon>Mucoromycota</taxon>
        <taxon>Glomeromycotina</taxon>
        <taxon>Glomeromycetes</taxon>
        <taxon>Diversisporales</taxon>
        <taxon>Gigasporaceae</taxon>
        <taxon>Gigaspora</taxon>
    </lineage>
</organism>
<evidence type="ECO:0000313" key="2">
    <source>
        <dbReference type="EMBL" id="CAG8517043.1"/>
    </source>
</evidence>
<feature type="region of interest" description="Disordered" evidence="1">
    <location>
        <begin position="426"/>
        <end position="475"/>
    </location>
</feature>
<dbReference type="EMBL" id="CAJVQB010001010">
    <property type="protein sequence ID" value="CAG8517043.1"/>
    <property type="molecule type" value="Genomic_DNA"/>
</dbReference>
<accession>A0ABM8W3Q3</accession>
<evidence type="ECO:0000256" key="1">
    <source>
        <dbReference type="SAM" id="MobiDB-lite"/>
    </source>
</evidence>
<dbReference type="Proteomes" id="UP000789901">
    <property type="component" value="Unassembled WGS sequence"/>
</dbReference>
<sequence length="475" mass="54766">METSAVPVPSEGIARSLDEDQLPIREVDNKLEQPYKTNNREMHNNTACESDDEYMISVIDPKTVTNEITTQHRTLLDTGIGNDTEMIMQIDDDTVSLDTVQDSVDTSRKEMKLSYSQVASRGLWRISYRQIIDELEQQWKNALCEAFKSSEKLSTLIKEKYNTAPIDSSLPAAIDKKIEYRNTAFFRSFTRKAAIKPMHQIEFETLLNKAIDKYKKQYKVFVIHKINREQIFAKLRLKLASEFLLGLNFQKLEAGSIARYLIYLVNFSKIDTTLYLEDIAKLCRAVEAMQIEDLLGNSMEIAPQIRDTMPFQLPIKNRTQAAPIARIPNPLLEQYIGINYTELPNLSRNHREVSEVNLKISITTRKQLTIATQALRPFYFFHQLLTSWLELGEDEKKLKIRKSNTLNALPPLLDMLEEFLEEIKRNDQEEGTRVPVGPSNTTHAQRQEEDTQMDNTDAQVTEPIITKDNECESQH</sequence>
<name>A0ABM8W3Q3_GIGMA</name>
<comment type="caution">
    <text evidence="2">The sequence shown here is derived from an EMBL/GenBank/DDBJ whole genome shotgun (WGS) entry which is preliminary data.</text>
</comment>
<proteinExistence type="predicted"/>